<dbReference type="InterPro" id="IPR029058">
    <property type="entry name" value="AB_hydrolase_fold"/>
</dbReference>
<name>A0ABV1V454_9ACTN</name>
<organism evidence="2 3">
    <name type="scientific">Streptomyces xantholiticus</name>
    <dbReference type="NCBI Taxonomy" id="68285"/>
    <lineage>
        <taxon>Bacteria</taxon>
        <taxon>Bacillati</taxon>
        <taxon>Actinomycetota</taxon>
        <taxon>Actinomycetes</taxon>
        <taxon>Kitasatosporales</taxon>
        <taxon>Streptomycetaceae</taxon>
        <taxon>Streptomyces</taxon>
    </lineage>
</organism>
<proteinExistence type="predicted"/>
<keyword evidence="3" id="KW-1185">Reference proteome</keyword>
<feature type="region of interest" description="Disordered" evidence="1">
    <location>
        <begin position="37"/>
        <end position="61"/>
    </location>
</feature>
<reference evidence="2 3" key="1">
    <citation type="submission" date="2024-06" db="EMBL/GenBank/DDBJ databases">
        <title>The Natural Products Discovery Center: Release of the First 8490 Sequenced Strains for Exploring Actinobacteria Biosynthetic Diversity.</title>
        <authorList>
            <person name="Kalkreuter E."/>
            <person name="Kautsar S.A."/>
            <person name="Yang D."/>
            <person name="Bader C.D."/>
            <person name="Teijaro C.N."/>
            <person name="Fluegel L."/>
            <person name="Davis C.M."/>
            <person name="Simpson J.R."/>
            <person name="Lauterbach L."/>
            <person name="Steele A.D."/>
            <person name="Gui C."/>
            <person name="Meng S."/>
            <person name="Li G."/>
            <person name="Viehrig K."/>
            <person name="Ye F."/>
            <person name="Su P."/>
            <person name="Kiefer A.F."/>
            <person name="Nichols A."/>
            <person name="Cepeda A.J."/>
            <person name="Yan W."/>
            <person name="Fan B."/>
            <person name="Jiang Y."/>
            <person name="Adhikari A."/>
            <person name="Zheng C.-J."/>
            <person name="Schuster L."/>
            <person name="Cowan T.M."/>
            <person name="Smanski M.J."/>
            <person name="Chevrette M.G."/>
            <person name="De Carvalho L.P.S."/>
            <person name="Shen B."/>
        </authorList>
    </citation>
    <scope>NUCLEOTIDE SEQUENCE [LARGE SCALE GENOMIC DNA]</scope>
    <source>
        <strain evidence="2 3">NPDC000837</strain>
    </source>
</reference>
<dbReference type="Proteomes" id="UP001445472">
    <property type="component" value="Unassembled WGS sequence"/>
</dbReference>
<comment type="caution">
    <text evidence="2">The sequence shown here is derived from an EMBL/GenBank/DDBJ whole genome shotgun (WGS) entry which is preliminary data.</text>
</comment>
<sequence>MTPKSPASVVGFYPGTDVSQMWKDDVAGTREAAEMFTGGTPEQYPDRYREVSPTSDIRPGLPRTLLVVGDRDRSARPETITDFGDARGVPGGSALLYGECDASSRSRPCEAEVPSDLRRGRRRLLGLHRCAAG</sequence>
<evidence type="ECO:0000256" key="1">
    <source>
        <dbReference type="SAM" id="MobiDB-lite"/>
    </source>
</evidence>
<dbReference type="EMBL" id="JBEPBX010000043">
    <property type="protein sequence ID" value="MER6617742.1"/>
    <property type="molecule type" value="Genomic_DNA"/>
</dbReference>
<dbReference type="RefSeq" id="WP_351978765.1">
    <property type="nucleotide sequence ID" value="NZ_JBEPBX010000043.1"/>
</dbReference>
<dbReference type="SUPFAM" id="SSF53474">
    <property type="entry name" value="alpha/beta-Hydrolases"/>
    <property type="match status" value="1"/>
</dbReference>
<evidence type="ECO:0000313" key="3">
    <source>
        <dbReference type="Proteomes" id="UP001445472"/>
    </source>
</evidence>
<protein>
    <submittedName>
        <fullName evidence="2">Uncharacterized protein</fullName>
    </submittedName>
</protein>
<evidence type="ECO:0000313" key="2">
    <source>
        <dbReference type="EMBL" id="MER6617742.1"/>
    </source>
</evidence>
<gene>
    <name evidence="2" type="ORF">ABT276_31415</name>
</gene>
<accession>A0ABV1V454</accession>
<dbReference type="Gene3D" id="3.40.50.1820">
    <property type="entry name" value="alpha/beta hydrolase"/>
    <property type="match status" value="1"/>
</dbReference>